<accession>A0AAD4J196</accession>
<dbReference type="EMBL" id="SDAM02000178">
    <property type="protein sequence ID" value="KAH6825232.1"/>
    <property type="molecule type" value="Genomic_DNA"/>
</dbReference>
<dbReference type="PANTHER" id="PTHR31621:SF37">
    <property type="entry name" value="OS01G0882400 PROTEIN"/>
    <property type="match status" value="1"/>
</dbReference>
<feature type="compositionally biased region" description="Polar residues" evidence="6">
    <location>
        <begin position="1"/>
        <end position="11"/>
    </location>
</feature>
<evidence type="ECO:0000256" key="4">
    <source>
        <dbReference type="ARBA" id="ARBA00022989"/>
    </source>
</evidence>
<feature type="transmembrane region" description="Helical" evidence="7">
    <location>
        <begin position="185"/>
        <end position="204"/>
    </location>
</feature>
<dbReference type="Proteomes" id="UP001190926">
    <property type="component" value="Unassembled WGS sequence"/>
</dbReference>
<reference evidence="8 9" key="1">
    <citation type="journal article" date="2021" name="Nat. Commun.">
        <title>Incipient diploidization of the medicinal plant Perilla within 10,000 years.</title>
        <authorList>
            <person name="Zhang Y."/>
            <person name="Shen Q."/>
            <person name="Leng L."/>
            <person name="Zhang D."/>
            <person name="Chen S."/>
            <person name="Shi Y."/>
            <person name="Ning Z."/>
            <person name="Chen S."/>
        </authorList>
    </citation>
    <scope>NUCLEOTIDE SEQUENCE [LARGE SCALE GENOMIC DNA]</scope>
    <source>
        <strain evidence="9">cv. PC099</strain>
    </source>
</reference>
<proteinExistence type="inferred from homology"/>
<name>A0AAD4J196_PERFH</name>
<comment type="subcellular location">
    <subcellularLocation>
        <location evidence="1">Membrane</location>
        <topology evidence="1">Multi-pass membrane protein</topology>
    </subcellularLocation>
</comment>
<protein>
    <submittedName>
        <fullName evidence="8">Uncharacterized protein</fullName>
    </submittedName>
</protein>
<feature type="region of interest" description="Disordered" evidence="6">
    <location>
        <begin position="1"/>
        <end position="39"/>
    </location>
</feature>
<dbReference type="GO" id="GO:0016020">
    <property type="term" value="C:membrane"/>
    <property type="evidence" value="ECO:0007669"/>
    <property type="project" value="UniProtKB-SubCell"/>
</dbReference>
<dbReference type="Pfam" id="PF05078">
    <property type="entry name" value="DUF679"/>
    <property type="match status" value="1"/>
</dbReference>
<comment type="caution">
    <text evidence="8">The sequence shown here is derived from an EMBL/GenBank/DDBJ whole genome shotgun (WGS) entry which is preliminary data.</text>
</comment>
<dbReference type="AlphaFoldDB" id="A0AAD4J196"/>
<evidence type="ECO:0000256" key="2">
    <source>
        <dbReference type="ARBA" id="ARBA00008707"/>
    </source>
</evidence>
<feature type="compositionally biased region" description="Acidic residues" evidence="6">
    <location>
        <begin position="24"/>
        <end position="39"/>
    </location>
</feature>
<comment type="similarity">
    <text evidence="2">Belongs to the plant DMP1 protein family.</text>
</comment>
<feature type="transmembrane region" description="Helical" evidence="7">
    <location>
        <begin position="91"/>
        <end position="109"/>
    </location>
</feature>
<keyword evidence="9" id="KW-1185">Reference proteome</keyword>
<keyword evidence="4 7" id="KW-1133">Transmembrane helix</keyword>
<dbReference type="InterPro" id="IPR007770">
    <property type="entry name" value="DMP"/>
</dbReference>
<sequence length="226" mass="25296">MSGNITENLRGSTDPEGDYHAADDQGDNDDNYGASDQEDDVDNSNYIYIVNTVLSGTARLNVLLPTATILAFSIFAPLLTNDGKCTTVDRWLMGLFLALSASSCVFFSFTDSFRTSSGRLYYGVATLHGMRNFGGGRARPRLPSEHRLRWSDMYHASLSLIAFLTFALLHRDVLSCYHLVLSRKFINTFPLVIGFVISLLFVLFPSKRRGIGYPFLLQIDSFHNRK</sequence>
<gene>
    <name evidence="8" type="ORF">C2S53_020715</name>
</gene>
<organism evidence="8 9">
    <name type="scientific">Perilla frutescens var. hirtella</name>
    <name type="common">Perilla citriodora</name>
    <name type="synonym">Perilla setoyensis</name>
    <dbReference type="NCBI Taxonomy" id="608512"/>
    <lineage>
        <taxon>Eukaryota</taxon>
        <taxon>Viridiplantae</taxon>
        <taxon>Streptophyta</taxon>
        <taxon>Embryophyta</taxon>
        <taxon>Tracheophyta</taxon>
        <taxon>Spermatophyta</taxon>
        <taxon>Magnoliopsida</taxon>
        <taxon>eudicotyledons</taxon>
        <taxon>Gunneridae</taxon>
        <taxon>Pentapetalae</taxon>
        <taxon>asterids</taxon>
        <taxon>lamiids</taxon>
        <taxon>Lamiales</taxon>
        <taxon>Lamiaceae</taxon>
        <taxon>Nepetoideae</taxon>
        <taxon>Elsholtzieae</taxon>
        <taxon>Perilla</taxon>
    </lineage>
</organism>
<feature type="transmembrane region" description="Helical" evidence="7">
    <location>
        <begin position="153"/>
        <end position="170"/>
    </location>
</feature>
<evidence type="ECO:0000313" key="9">
    <source>
        <dbReference type="Proteomes" id="UP001190926"/>
    </source>
</evidence>
<dbReference type="GO" id="GO:0005737">
    <property type="term" value="C:cytoplasm"/>
    <property type="evidence" value="ECO:0007669"/>
    <property type="project" value="UniProtKB-ARBA"/>
</dbReference>
<evidence type="ECO:0000256" key="1">
    <source>
        <dbReference type="ARBA" id="ARBA00004141"/>
    </source>
</evidence>
<keyword evidence="3 7" id="KW-0812">Transmembrane</keyword>
<evidence type="ECO:0000256" key="6">
    <source>
        <dbReference type="SAM" id="MobiDB-lite"/>
    </source>
</evidence>
<dbReference type="PANTHER" id="PTHR31621">
    <property type="entry name" value="PROTEIN DMP3"/>
    <property type="match status" value="1"/>
</dbReference>
<evidence type="ECO:0000313" key="8">
    <source>
        <dbReference type="EMBL" id="KAH6825232.1"/>
    </source>
</evidence>
<evidence type="ECO:0000256" key="7">
    <source>
        <dbReference type="SAM" id="Phobius"/>
    </source>
</evidence>
<feature type="transmembrane region" description="Helical" evidence="7">
    <location>
        <begin position="60"/>
        <end position="79"/>
    </location>
</feature>
<dbReference type="GO" id="GO:0010256">
    <property type="term" value="P:endomembrane system organization"/>
    <property type="evidence" value="ECO:0007669"/>
    <property type="project" value="TreeGrafter"/>
</dbReference>
<evidence type="ECO:0000256" key="5">
    <source>
        <dbReference type="ARBA" id="ARBA00023136"/>
    </source>
</evidence>
<keyword evidence="5 7" id="KW-0472">Membrane</keyword>
<evidence type="ECO:0000256" key="3">
    <source>
        <dbReference type="ARBA" id="ARBA00022692"/>
    </source>
</evidence>